<evidence type="ECO:0000313" key="4">
    <source>
        <dbReference type="Proteomes" id="UP001500227"/>
    </source>
</evidence>
<feature type="coiled-coil region" evidence="1">
    <location>
        <begin position="129"/>
        <end position="156"/>
    </location>
</feature>
<dbReference type="InterPro" id="IPR008327">
    <property type="entry name" value="Sig_transdc_resp-reg_antiterm"/>
</dbReference>
<reference evidence="4" key="1">
    <citation type="journal article" date="2019" name="Int. J. Syst. Evol. Microbiol.">
        <title>The Global Catalogue of Microorganisms (GCM) 10K type strain sequencing project: providing services to taxonomists for standard genome sequencing and annotation.</title>
        <authorList>
            <consortium name="The Broad Institute Genomics Platform"/>
            <consortium name="The Broad Institute Genome Sequencing Center for Infectious Disease"/>
            <person name="Wu L."/>
            <person name="Ma J."/>
        </authorList>
    </citation>
    <scope>NUCLEOTIDE SEQUENCE [LARGE SCALE GENOMIC DNA]</scope>
    <source>
        <strain evidence="4">JCM 18423</strain>
    </source>
</reference>
<keyword evidence="4" id="KW-1185">Reference proteome</keyword>
<evidence type="ECO:0000313" key="3">
    <source>
        <dbReference type="EMBL" id="GAA5090559.1"/>
    </source>
</evidence>
<feature type="domain" description="ANTAR" evidence="2">
    <location>
        <begin position="136"/>
        <end position="197"/>
    </location>
</feature>
<comment type="caution">
    <text evidence="3">The sequence shown here is derived from an EMBL/GenBank/DDBJ whole genome shotgun (WGS) entry which is preliminary data.</text>
</comment>
<dbReference type="InterPro" id="IPR036388">
    <property type="entry name" value="WH-like_DNA-bd_sf"/>
</dbReference>
<dbReference type="Gene3D" id="1.10.10.10">
    <property type="entry name" value="Winged helix-like DNA-binding domain superfamily/Winged helix DNA-binding domain"/>
    <property type="match status" value="1"/>
</dbReference>
<keyword evidence="1" id="KW-0175">Coiled coil</keyword>
<organism evidence="3 4">
    <name type="scientific">Paenalcaligenes hermetiae</name>
    <dbReference type="NCBI Taxonomy" id="1157987"/>
    <lineage>
        <taxon>Bacteria</taxon>
        <taxon>Pseudomonadati</taxon>
        <taxon>Pseudomonadota</taxon>
        <taxon>Betaproteobacteria</taxon>
        <taxon>Burkholderiales</taxon>
        <taxon>Alcaligenaceae</taxon>
        <taxon>Paenalcaligenes</taxon>
    </lineage>
</organism>
<dbReference type="RefSeq" id="WP_260650295.1">
    <property type="nucleotide sequence ID" value="NZ_BAABKD010000009.1"/>
</dbReference>
<sequence>MSRKPLPQHITFQALLRDLRNLHITLFHPDDEDRQAIQQQLLRIGCQTQTFWPPRPSLPATTDFLLVAVHPDIVLPNWIELQQTKRPTIIAIITYESPTMLESMLELEVDALLPTPIRSFGLLSTLVHARQINLQRQRLQRQIHRLDLKLQGAKDVLKAKHLIMKSRGLNEEQAYELLREQAMQQRISIETVSKNILTAQAVLKL</sequence>
<dbReference type="SUPFAM" id="SSF52172">
    <property type="entry name" value="CheY-like"/>
    <property type="match status" value="1"/>
</dbReference>
<dbReference type="PIRSF" id="PIRSF036382">
    <property type="entry name" value="RR_antiterm"/>
    <property type="match status" value="1"/>
</dbReference>
<dbReference type="PROSITE" id="PS50921">
    <property type="entry name" value="ANTAR"/>
    <property type="match status" value="1"/>
</dbReference>
<dbReference type="Gene3D" id="3.40.50.2300">
    <property type="match status" value="1"/>
</dbReference>
<evidence type="ECO:0000259" key="2">
    <source>
        <dbReference type="PROSITE" id="PS50921"/>
    </source>
</evidence>
<proteinExistence type="predicted"/>
<accession>A0ABP9M788</accession>
<dbReference type="EMBL" id="BAABKD010000009">
    <property type="protein sequence ID" value="GAA5090559.1"/>
    <property type="molecule type" value="Genomic_DNA"/>
</dbReference>
<dbReference type="InterPro" id="IPR005561">
    <property type="entry name" value="ANTAR"/>
</dbReference>
<dbReference type="SMART" id="SM01012">
    <property type="entry name" value="ANTAR"/>
    <property type="match status" value="1"/>
</dbReference>
<gene>
    <name evidence="3" type="ORF">GCM10023337_15040</name>
</gene>
<name>A0ABP9M788_9BURK</name>
<dbReference type="Pfam" id="PF21332">
    <property type="entry name" value="AmiR_N"/>
    <property type="match status" value="1"/>
</dbReference>
<dbReference type="Pfam" id="PF03861">
    <property type="entry name" value="ANTAR"/>
    <property type="match status" value="1"/>
</dbReference>
<protein>
    <submittedName>
        <fullName evidence="3">ANTAR domain-containing protein</fullName>
    </submittedName>
</protein>
<dbReference type="Proteomes" id="UP001500227">
    <property type="component" value="Unassembled WGS sequence"/>
</dbReference>
<dbReference type="InterPro" id="IPR011006">
    <property type="entry name" value="CheY-like_superfamily"/>
</dbReference>
<dbReference type="InterPro" id="IPR049021">
    <property type="entry name" value="AmiR_N"/>
</dbReference>
<evidence type="ECO:0000256" key="1">
    <source>
        <dbReference type="SAM" id="Coils"/>
    </source>
</evidence>